<name>A0AAU9JZX5_9CILI</name>
<reference evidence="1" key="1">
    <citation type="submission" date="2021-09" db="EMBL/GenBank/DDBJ databases">
        <authorList>
            <consortium name="AG Swart"/>
            <person name="Singh M."/>
            <person name="Singh A."/>
            <person name="Seah K."/>
            <person name="Emmerich C."/>
        </authorList>
    </citation>
    <scope>NUCLEOTIDE SEQUENCE</scope>
    <source>
        <strain evidence="1">ATCC30299</strain>
    </source>
</reference>
<proteinExistence type="predicted"/>
<evidence type="ECO:0000313" key="1">
    <source>
        <dbReference type="EMBL" id="CAG9327274.1"/>
    </source>
</evidence>
<protein>
    <recommendedName>
        <fullName evidence="3">Knr4/Smi1-like domain-containing protein</fullName>
    </recommendedName>
</protein>
<comment type="caution">
    <text evidence="1">The sequence shown here is derived from an EMBL/GenBank/DDBJ whole genome shotgun (WGS) entry which is preliminary data.</text>
</comment>
<dbReference type="AlphaFoldDB" id="A0AAU9JZX5"/>
<gene>
    <name evidence="1" type="ORF">BSTOLATCC_MIC43314</name>
</gene>
<sequence>MEANKKFVVDKGHSRGTQISSEEIDQALRDILAWLSTNVPNFSPPGPSNRINQLQNPPLALLKMLQSHNGGIQLQETFITISVEEILDAIEVGRVSIYWKNGYFPFARNIDGEFLVVDGEGGVFHWNLDIGIVEQVGESLALFLETLRNNMLSRKYQYLDEDCGLVESV</sequence>
<accession>A0AAU9JZX5</accession>
<evidence type="ECO:0008006" key="3">
    <source>
        <dbReference type="Google" id="ProtNLM"/>
    </source>
</evidence>
<dbReference type="EMBL" id="CAJZBQ010000043">
    <property type="protein sequence ID" value="CAG9327274.1"/>
    <property type="molecule type" value="Genomic_DNA"/>
</dbReference>
<dbReference type="SUPFAM" id="SSF160631">
    <property type="entry name" value="SMI1/KNR4-like"/>
    <property type="match status" value="1"/>
</dbReference>
<dbReference type="Proteomes" id="UP001162131">
    <property type="component" value="Unassembled WGS sequence"/>
</dbReference>
<dbReference type="InterPro" id="IPR037883">
    <property type="entry name" value="Knr4/Smi1-like_sf"/>
</dbReference>
<evidence type="ECO:0000313" key="2">
    <source>
        <dbReference type="Proteomes" id="UP001162131"/>
    </source>
</evidence>
<organism evidence="1 2">
    <name type="scientific">Blepharisma stoltei</name>
    <dbReference type="NCBI Taxonomy" id="1481888"/>
    <lineage>
        <taxon>Eukaryota</taxon>
        <taxon>Sar</taxon>
        <taxon>Alveolata</taxon>
        <taxon>Ciliophora</taxon>
        <taxon>Postciliodesmatophora</taxon>
        <taxon>Heterotrichea</taxon>
        <taxon>Heterotrichida</taxon>
        <taxon>Blepharismidae</taxon>
        <taxon>Blepharisma</taxon>
    </lineage>
</organism>
<keyword evidence="2" id="KW-1185">Reference proteome</keyword>